<dbReference type="Proteomes" id="UP000239388">
    <property type="component" value="Unassembled WGS sequence"/>
</dbReference>
<evidence type="ECO:0000313" key="1">
    <source>
        <dbReference type="EMBL" id="PQO33053.1"/>
    </source>
</evidence>
<gene>
    <name evidence="1" type="ORF">C5Y98_18125</name>
</gene>
<name>A0A2S8FLL1_9BACT</name>
<evidence type="ECO:0000313" key="2">
    <source>
        <dbReference type="Proteomes" id="UP000239388"/>
    </source>
</evidence>
<reference evidence="1 2" key="1">
    <citation type="submission" date="2018-02" db="EMBL/GenBank/DDBJ databases">
        <title>Comparative genomes isolates from brazilian mangrove.</title>
        <authorList>
            <person name="Araujo J.E."/>
            <person name="Taketani R.G."/>
            <person name="Silva M.C.P."/>
            <person name="Loureco M.V."/>
            <person name="Andreote F.D."/>
        </authorList>
    </citation>
    <scope>NUCLEOTIDE SEQUENCE [LARGE SCALE GENOMIC DNA]</scope>
    <source>
        <strain evidence="1 2">NAP PRIS-MGV</strain>
    </source>
</reference>
<proteinExistence type="predicted"/>
<sequence>MTIDQYPTEIAQLLQSAQICPLGPGKPVQEAYAQLSSLSVNSLSERALRDRSMAEACLSGLWLRFNYLDQSHTISQDLPDSTGSYWHGIMHRREPDYSNAKYWFRRTGDHPAMEILADKVKLFVTEVKLDRVTQFLAEGTWDPMAMVDACEAVARGNCAKQELLEKVAQSEWETLFEYCYSRAF</sequence>
<accession>A0A2S8FLL1</accession>
<dbReference type="EMBL" id="PUIB01000018">
    <property type="protein sequence ID" value="PQO33053.1"/>
    <property type="molecule type" value="Genomic_DNA"/>
</dbReference>
<comment type="caution">
    <text evidence="1">The sequence shown here is derived from an EMBL/GenBank/DDBJ whole genome shotgun (WGS) entry which is preliminary data.</text>
</comment>
<protein>
    <submittedName>
        <fullName evidence="1">Uncharacterized protein</fullName>
    </submittedName>
</protein>
<dbReference type="AlphaFoldDB" id="A0A2S8FLL1"/>
<organism evidence="1 2">
    <name type="scientific">Blastopirellula marina</name>
    <dbReference type="NCBI Taxonomy" id="124"/>
    <lineage>
        <taxon>Bacteria</taxon>
        <taxon>Pseudomonadati</taxon>
        <taxon>Planctomycetota</taxon>
        <taxon>Planctomycetia</taxon>
        <taxon>Pirellulales</taxon>
        <taxon>Pirellulaceae</taxon>
        <taxon>Blastopirellula</taxon>
    </lineage>
</organism>